<feature type="non-terminal residue" evidence="2">
    <location>
        <position position="106"/>
    </location>
</feature>
<accession>A0A0B2W024</accession>
<evidence type="ECO:0000256" key="1">
    <source>
        <dbReference type="SAM" id="MobiDB-lite"/>
    </source>
</evidence>
<dbReference type="EMBL" id="JPKZ01000026">
    <property type="protein sequence ID" value="KHN89131.1"/>
    <property type="molecule type" value="Genomic_DNA"/>
</dbReference>
<organism evidence="2 3">
    <name type="scientific">Toxocara canis</name>
    <name type="common">Canine roundworm</name>
    <dbReference type="NCBI Taxonomy" id="6265"/>
    <lineage>
        <taxon>Eukaryota</taxon>
        <taxon>Metazoa</taxon>
        <taxon>Ecdysozoa</taxon>
        <taxon>Nematoda</taxon>
        <taxon>Chromadorea</taxon>
        <taxon>Rhabditida</taxon>
        <taxon>Spirurina</taxon>
        <taxon>Ascaridomorpha</taxon>
        <taxon>Ascaridoidea</taxon>
        <taxon>Toxocaridae</taxon>
        <taxon>Toxocara</taxon>
    </lineage>
</organism>
<protein>
    <submittedName>
        <fullName evidence="2">Uncharacterized protein</fullName>
    </submittedName>
</protein>
<evidence type="ECO:0000313" key="3">
    <source>
        <dbReference type="Proteomes" id="UP000031036"/>
    </source>
</evidence>
<name>A0A0B2W024_TOXCA</name>
<keyword evidence="3" id="KW-1185">Reference proteome</keyword>
<evidence type="ECO:0000313" key="2">
    <source>
        <dbReference type="EMBL" id="KHN89131.1"/>
    </source>
</evidence>
<feature type="region of interest" description="Disordered" evidence="1">
    <location>
        <begin position="73"/>
        <end position="106"/>
    </location>
</feature>
<comment type="caution">
    <text evidence="2">The sequence shown here is derived from an EMBL/GenBank/DDBJ whole genome shotgun (WGS) entry which is preliminary data.</text>
</comment>
<reference evidence="2 3" key="1">
    <citation type="submission" date="2014-11" db="EMBL/GenBank/DDBJ databases">
        <title>Genetic blueprint of the zoonotic pathogen Toxocara canis.</title>
        <authorList>
            <person name="Zhu X.-Q."/>
            <person name="Korhonen P.K."/>
            <person name="Cai H."/>
            <person name="Young N.D."/>
            <person name="Nejsum P."/>
            <person name="von Samson-Himmelstjerna G."/>
            <person name="Boag P.R."/>
            <person name="Tan P."/>
            <person name="Li Q."/>
            <person name="Min J."/>
            <person name="Yang Y."/>
            <person name="Wang X."/>
            <person name="Fang X."/>
            <person name="Hall R.S."/>
            <person name="Hofmann A."/>
            <person name="Sternberg P.W."/>
            <person name="Jex A.R."/>
            <person name="Gasser R.B."/>
        </authorList>
    </citation>
    <scope>NUCLEOTIDE SEQUENCE [LARGE SCALE GENOMIC DNA]</scope>
    <source>
        <strain evidence="2">PN_DK_2014</strain>
    </source>
</reference>
<feature type="region of interest" description="Disordered" evidence="1">
    <location>
        <begin position="1"/>
        <end position="25"/>
    </location>
</feature>
<proteinExistence type="predicted"/>
<gene>
    <name evidence="2" type="ORF">Tcan_00607</name>
</gene>
<dbReference type="Proteomes" id="UP000031036">
    <property type="component" value="Unassembled WGS sequence"/>
</dbReference>
<sequence>MQRSVTKWNRAHTTHGYSSQSTEKSVKLCVQPPVLSSASPHPFVLRNRCAALVLRNPDCGAALHTPIIRNPNGSPHCAAQKPQHWQTRAERRSKMGFARSASITVE</sequence>
<dbReference type="AlphaFoldDB" id="A0A0B2W024"/>